<feature type="coiled-coil region" evidence="4">
    <location>
        <begin position="58"/>
        <end position="85"/>
    </location>
</feature>
<accession>L0L171</accession>
<dbReference type="InterPro" id="IPR037004">
    <property type="entry name" value="Exonuc_VII_ssu_sf"/>
</dbReference>
<keyword evidence="1" id="KW-0963">Cytoplasm</keyword>
<evidence type="ECO:0000313" key="6">
    <source>
        <dbReference type="EMBL" id="AGB50148.1"/>
    </source>
</evidence>
<reference evidence="7" key="1">
    <citation type="submission" date="2012-02" db="EMBL/GenBank/DDBJ databases">
        <title>Complete sequence of chromosome of Methanomethylovorans hollandica DSM 15978.</title>
        <authorList>
            <person name="Lucas S."/>
            <person name="Copeland A."/>
            <person name="Lapidus A."/>
            <person name="Glavina del Rio T."/>
            <person name="Dalin E."/>
            <person name="Tice H."/>
            <person name="Bruce D."/>
            <person name="Goodwin L."/>
            <person name="Pitluck S."/>
            <person name="Peters L."/>
            <person name="Mikhailova N."/>
            <person name="Held B."/>
            <person name="Kyrpides N."/>
            <person name="Mavromatis K."/>
            <person name="Ivanova N."/>
            <person name="Brettin T."/>
            <person name="Detter J.C."/>
            <person name="Han C."/>
            <person name="Larimer F."/>
            <person name="Land M."/>
            <person name="Hauser L."/>
            <person name="Markowitz V."/>
            <person name="Cheng J.-F."/>
            <person name="Hugenholtz P."/>
            <person name="Woyke T."/>
            <person name="Wu D."/>
            <person name="Spring S."/>
            <person name="Schroeder M."/>
            <person name="Brambilla E."/>
            <person name="Klenk H.-P."/>
            <person name="Eisen J.A."/>
        </authorList>
    </citation>
    <scope>NUCLEOTIDE SEQUENCE [LARGE SCALE GENOMIC DNA]</scope>
    <source>
        <strain evidence="7">DSM 15978 / NBRC 107637 / DMS1</strain>
    </source>
</reference>
<evidence type="ECO:0000256" key="2">
    <source>
        <dbReference type="ARBA" id="ARBA00022722"/>
    </source>
</evidence>
<dbReference type="Proteomes" id="UP000010866">
    <property type="component" value="Chromosome"/>
</dbReference>
<dbReference type="RefSeq" id="WP_015325313.1">
    <property type="nucleotide sequence ID" value="NC_019977.1"/>
</dbReference>
<dbReference type="GO" id="GO:0008855">
    <property type="term" value="F:exodeoxyribonuclease VII activity"/>
    <property type="evidence" value="ECO:0007669"/>
    <property type="project" value="InterPro"/>
</dbReference>
<dbReference type="GO" id="GO:0005829">
    <property type="term" value="C:cytosol"/>
    <property type="evidence" value="ECO:0007669"/>
    <property type="project" value="TreeGrafter"/>
</dbReference>
<organism evidence="6 7">
    <name type="scientific">Methanomethylovorans hollandica (strain DSM 15978 / NBRC 107637 / DMS1)</name>
    <dbReference type="NCBI Taxonomy" id="867904"/>
    <lineage>
        <taxon>Archaea</taxon>
        <taxon>Methanobacteriati</taxon>
        <taxon>Methanobacteriota</taxon>
        <taxon>Stenosarchaea group</taxon>
        <taxon>Methanomicrobia</taxon>
        <taxon>Methanosarcinales</taxon>
        <taxon>Methanosarcinaceae</taxon>
        <taxon>Methanomethylovorans</taxon>
    </lineage>
</organism>
<sequence>MAGRRKKMDASPNEESIGESLSFETALEKLEGLVEKLEKGNLTLDESLETFEQGMKFARVCSQKLSKAERKIEQLVLEDGELRAKPFSEG</sequence>
<evidence type="ECO:0000256" key="1">
    <source>
        <dbReference type="ARBA" id="ARBA00022490"/>
    </source>
</evidence>
<proteinExistence type="inferred from homology"/>
<dbReference type="Pfam" id="PF02609">
    <property type="entry name" value="Exonuc_VII_S"/>
    <property type="match status" value="1"/>
</dbReference>
<evidence type="ECO:0000256" key="4">
    <source>
        <dbReference type="SAM" id="Coils"/>
    </source>
</evidence>
<dbReference type="STRING" id="867904.Metho_1976"/>
<evidence type="ECO:0000256" key="5">
    <source>
        <dbReference type="SAM" id="MobiDB-lite"/>
    </source>
</evidence>
<keyword evidence="4" id="KW-0175">Coiled coil</keyword>
<dbReference type="NCBIfam" id="TIGR01280">
    <property type="entry name" value="xseB"/>
    <property type="match status" value="1"/>
</dbReference>
<dbReference type="PANTHER" id="PTHR34137">
    <property type="entry name" value="EXODEOXYRIBONUCLEASE 7 SMALL SUBUNIT"/>
    <property type="match status" value="1"/>
</dbReference>
<dbReference type="GO" id="GO:0006308">
    <property type="term" value="P:DNA catabolic process"/>
    <property type="evidence" value="ECO:0007669"/>
    <property type="project" value="InterPro"/>
</dbReference>
<dbReference type="HOGENOM" id="CLU_145918_3_1_2"/>
<dbReference type="AlphaFoldDB" id="L0L171"/>
<keyword evidence="7" id="KW-1185">Reference proteome</keyword>
<keyword evidence="2" id="KW-0540">Nuclease</keyword>
<dbReference type="SUPFAM" id="SSF116842">
    <property type="entry name" value="XseB-like"/>
    <property type="match status" value="1"/>
</dbReference>
<dbReference type="HAMAP" id="MF_00337">
    <property type="entry name" value="Exonuc_7_S"/>
    <property type="match status" value="1"/>
</dbReference>
<dbReference type="Gene3D" id="1.10.287.1040">
    <property type="entry name" value="Exonuclease VII, small subunit"/>
    <property type="match status" value="1"/>
</dbReference>
<evidence type="ECO:0000313" key="7">
    <source>
        <dbReference type="Proteomes" id="UP000010866"/>
    </source>
</evidence>
<dbReference type="GeneID" id="14406489"/>
<dbReference type="PANTHER" id="PTHR34137:SF1">
    <property type="entry name" value="EXODEOXYRIBONUCLEASE 7 SMALL SUBUNIT"/>
    <property type="match status" value="1"/>
</dbReference>
<gene>
    <name evidence="6" type="ordered locus">Metho_1976</name>
</gene>
<feature type="region of interest" description="Disordered" evidence="5">
    <location>
        <begin position="1"/>
        <end position="21"/>
    </location>
</feature>
<dbReference type="EMBL" id="CP003362">
    <property type="protein sequence ID" value="AGB50148.1"/>
    <property type="molecule type" value="Genomic_DNA"/>
</dbReference>
<dbReference type="KEGG" id="mhz:Metho_1976"/>
<dbReference type="NCBIfam" id="NF002140">
    <property type="entry name" value="PRK00977.1-4"/>
    <property type="match status" value="1"/>
</dbReference>
<protein>
    <submittedName>
        <fullName evidence="6">Exodeoxyribonuclease VII, small subunit</fullName>
    </submittedName>
</protein>
<dbReference type="GO" id="GO:0009318">
    <property type="term" value="C:exodeoxyribonuclease VII complex"/>
    <property type="evidence" value="ECO:0007669"/>
    <property type="project" value="InterPro"/>
</dbReference>
<dbReference type="InterPro" id="IPR003761">
    <property type="entry name" value="Exonuc_VII_S"/>
</dbReference>
<evidence type="ECO:0000256" key="3">
    <source>
        <dbReference type="ARBA" id="ARBA00022801"/>
    </source>
</evidence>
<keyword evidence="3" id="KW-0378">Hydrolase</keyword>
<name>L0L171_METHD</name>